<gene>
    <name evidence="1" type="ordered locus">KQS_00875</name>
</gene>
<protein>
    <submittedName>
        <fullName evidence="1">Hypothetical lipoprotein</fullName>
    </submittedName>
</protein>
<accession>H8XNQ7</accession>
<keyword evidence="1" id="KW-0449">Lipoprotein</keyword>
<dbReference type="RefSeq" id="WP_014387318.1">
    <property type="nucleotide sequence ID" value="NC_017025.1"/>
</dbReference>
<keyword evidence="2" id="KW-1185">Reference proteome</keyword>
<sequence length="164" mass="19421">MNKIFLILITSLSLVSCKSSKINETTYILPFNVEKTCYEYLKSHNFDGNYFFVLENYSNDVSKLKVIKIKDISNQYFGFKKINQYNYSVLINDKYYPLVFQTDLKYGIKFCDTDSFFDINYRENNEVCFKNPPTTIYEYSKIFYFNNNGYITDEHGKLIGNVPN</sequence>
<reference evidence="2" key="2">
    <citation type="submission" date="2012-03" db="EMBL/GenBank/DDBJ databases">
        <title>Complete genome sequence of Flavobacterium indicum GPTSA100-9T, isolated from warm spring water.</title>
        <authorList>
            <person name="Barbier P."/>
            <person name="Houel A."/>
            <person name="Loux V."/>
            <person name="Poulain J."/>
            <person name="Bernardet J.-F."/>
            <person name="Touchon M."/>
            <person name="Duchaud E."/>
        </authorList>
    </citation>
    <scope>NUCLEOTIDE SEQUENCE [LARGE SCALE GENOMIC DNA]</scope>
    <source>
        <strain evidence="2">DSM 17447 / CIP 109464 / GPTSA100-9</strain>
    </source>
</reference>
<organism evidence="1 2">
    <name type="scientific">Flavobacterium indicum (strain DSM 17447 / CIP 109464 / GPTSA100-9)</name>
    <dbReference type="NCBI Taxonomy" id="1094466"/>
    <lineage>
        <taxon>Bacteria</taxon>
        <taxon>Pseudomonadati</taxon>
        <taxon>Bacteroidota</taxon>
        <taxon>Flavobacteriia</taxon>
        <taxon>Flavobacteriales</taxon>
        <taxon>Flavobacteriaceae</taxon>
        <taxon>Flavobacterium</taxon>
    </lineage>
</organism>
<dbReference type="AlphaFoldDB" id="H8XNQ7"/>
<dbReference type="PATRIC" id="fig|1094466.5.peg.169"/>
<proteinExistence type="predicted"/>
<evidence type="ECO:0000313" key="2">
    <source>
        <dbReference type="Proteomes" id="UP000007599"/>
    </source>
</evidence>
<dbReference type="PROSITE" id="PS51257">
    <property type="entry name" value="PROKAR_LIPOPROTEIN"/>
    <property type="match status" value="1"/>
</dbReference>
<dbReference type="Proteomes" id="UP000007599">
    <property type="component" value="Chromosome I"/>
</dbReference>
<dbReference type="KEGG" id="fin:KQS_00875"/>
<dbReference type="OrthoDB" id="1368803at2"/>
<dbReference type="EMBL" id="HE774682">
    <property type="protein sequence ID" value="CCG52174.1"/>
    <property type="molecule type" value="Genomic_DNA"/>
</dbReference>
<name>H8XNQ7_FLAIG</name>
<reference evidence="1 2" key="1">
    <citation type="journal article" date="2012" name="J. Bacteriol.">
        <title>Complete Genome Sequence of Flavobacterium indicum GPSTA100-9T, Isolated from Warm Spring Water.</title>
        <authorList>
            <person name="Barbier P."/>
            <person name="Houel A."/>
            <person name="Loux V."/>
            <person name="Poulain J."/>
            <person name="Bernardet J.F."/>
            <person name="Touchon M."/>
            <person name="Duchaud E."/>
        </authorList>
    </citation>
    <scope>NUCLEOTIDE SEQUENCE [LARGE SCALE GENOMIC DNA]</scope>
    <source>
        <strain evidence="2">DSM 17447 / CIP 109464 / GPTSA100-9</strain>
    </source>
</reference>
<dbReference type="HOGENOM" id="CLU_1616570_0_0_10"/>
<dbReference type="eggNOG" id="ENOG5033GHH">
    <property type="taxonomic scope" value="Bacteria"/>
</dbReference>
<evidence type="ECO:0000313" key="1">
    <source>
        <dbReference type="EMBL" id="CCG52174.1"/>
    </source>
</evidence>